<proteinExistence type="predicted"/>
<reference evidence="5 6" key="1">
    <citation type="submission" date="2017-08" db="EMBL/GenBank/DDBJ databases">
        <title>Infants hospitalized years apart are colonized by the same room-sourced microbial strains.</title>
        <authorList>
            <person name="Brooks B."/>
            <person name="Olm M.R."/>
            <person name="Firek B.A."/>
            <person name="Baker R."/>
            <person name="Thomas B.C."/>
            <person name="Morowitz M.J."/>
            <person name="Banfield J.F."/>
        </authorList>
    </citation>
    <scope>NUCLEOTIDE SEQUENCE [LARGE SCALE GENOMIC DNA]</scope>
    <source>
        <strain evidence="5">S2_005_002_R2_33</strain>
    </source>
</reference>
<dbReference type="SUPFAM" id="SSF48498">
    <property type="entry name" value="Tetracyclin repressor-like, C-terminal domain"/>
    <property type="match status" value="1"/>
</dbReference>
<dbReference type="PANTHER" id="PTHR30055">
    <property type="entry name" value="HTH-TYPE TRANSCRIPTIONAL REGULATOR RUTR"/>
    <property type="match status" value="1"/>
</dbReference>
<name>A0A2W5NNI5_9SPHN</name>
<dbReference type="InterPro" id="IPR009057">
    <property type="entry name" value="Homeodomain-like_sf"/>
</dbReference>
<dbReference type="Gene3D" id="1.10.357.10">
    <property type="entry name" value="Tetracycline Repressor, domain 2"/>
    <property type="match status" value="1"/>
</dbReference>
<feature type="region of interest" description="Disordered" evidence="3">
    <location>
        <begin position="1"/>
        <end position="21"/>
    </location>
</feature>
<keyword evidence="1 2" id="KW-0238">DNA-binding</keyword>
<evidence type="ECO:0000256" key="3">
    <source>
        <dbReference type="SAM" id="MobiDB-lite"/>
    </source>
</evidence>
<evidence type="ECO:0000256" key="1">
    <source>
        <dbReference type="ARBA" id="ARBA00023125"/>
    </source>
</evidence>
<dbReference type="InterPro" id="IPR050109">
    <property type="entry name" value="HTH-type_TetR-like_transc_reg"/>
</dbReference>
<evidence type="ECO:0000313" key="6">
    <source>
        <dbReference type="Proteomes" id="UP000249082"/>
    </source>
</evidence>
<accession>A0A2W5NNI5</accession>
<gene>
    <name evidence="5" type="ORF">DI555_10240</name>
</gene>
<dbReference type="GO" id="GO:0000976">
    <property type="term" value="F:transcription cis-regulatory region binding"/>
    <property type="evidence" value="ECO:0007669"/>
    <property type="project" value="TreeGrafter"/>
</dbReference>
<sequence>MTEKLASIETPAPIRAGRPTREQADARHAQLLDCAFIHFIEKGFEPTTIEALAAEVSMTKRTVYARYPDKASLFRAAVRRGTERRAASPETIAATRAETLEQTLISIAMLRIELAGTPEGVKLQRLINTEAYRFPDIFQTYYEVAALPTVRFLAGVLEEETRAGHLAIEDAMLSANVFMSMVVSAPVRFLISGNELPAQDVDRRVRFAVRLFLKGAEPR</sequence>
<dbReference type="AlphaFoldDB" id="A0A2W5NNI5"/>
<dbReference type="Pfam" id="PF14246">
    <property type="entry name" value="TetR_C_7"/>
    <property type="match status" value="1"/>
</dbReference>
<evidence type="ECO:0000313" key="5">
    <source>
        <dbReference type="EMBL" id="PZQ55041.1"/>
    </source>
</evidence>
<dbReference type="InterPro" id="IPR001647">
    <property type="entry name" value="HTH_TetR"/>
</dbReference>
<dbReference type="SUPFAM" id="SSF46689">
    <property type="entry name" value="Homeodomain-like"/>
    <property type="match status" value="1"/>
</dbReference>
<feature type="domain" description="HTH tetR-type" evidence="4">
    <location>
        <begin position="25"/>
        <end position="85"/>
    </location>
</feature>
<evidence type="ECO:0000256" key="2">
    <source>
        <dbReference type="PROSITE-ProRule" id="PRU00335"/>
    </source>
</evidence>
<evidence type="ECO:0000259" key="4">
    <source>
        <dbReference type="PROSITE" id="PS50977"/>
    </source>
</evidence>
<feature type="DNA-binding region" description="H-T-H motif" evidence="2">
    <location>
        <begin position="48"/>
        <end position="67"/>
    </location>
</feature>
<dbReference type="Pfam" id="PF00440">
    <property type="entry name" value="TetR_N"/>
    <property type="match status" value="1"/>
</dbReference>
<dbReference type="GO" id="GO:0003700">
    <property type="term" value="F:DNA-binding transcription factor activity"/>
    <property type="evidence" value="ECO:0007669"/>
    <property type="project" value="TreeGrafter"/>
</dbReference>
<comment type="caution">
    <text evidence="5">The sequence shown here is derived from an EMBL/GenBank/DDBJ whole genome shotgun (WGS) entry which is preliminary data.</text>
</comment>
<dbReference type="InterPro" id="IPR039536">
    <property type="entry name" value="TetR_C_Proteobacteria"/>
</dbReference>
<dbReference type="InterPro" id="IPR036271">
    <property type="entry name" value="Tet_transcr_reg_TetR-rel_C_sf"/>
</dbReference>
<protein>
    <submittedName>
        <fullName evidence="5">TetR/AcrR family transcriptional regulator</fullName>
    </submittedName>
</protein>
<dbReference type="Proteomes" id="UP000249082">
    <property type="component" value="Unassembled WGS sequence"/>
</dbReference>
<dbReference type="Gene3D" id="1.10.10.60">
    <property type="entry name" value="Homeodomain-like"/>
    <property type="match status" value="1"/>
</dbReference>
<dbReference type="PANTHER" id="PTHR30055:SF146">
    <property type="entry name" value="HTH-TYPE TRANSCRIPTIONAL DUAL REGULATOR CECR"/>
    <property type="match status" value="1"/>
</dbReference>
<dbReference type="EMBL" id="QFPX01000007">
    <property type="protein sequence ID" value="PZQ55041.1"/>
    <property type="molecule type" value="Genomic_DNA"/>
</dbReference>
<dbReference type="PROSITE" id="PS50977">
    <property type="entry name" value="HTH_TETR_2"/>
    <property type="match status" value="1"/>
</dbReference>
<organism evidence="5 6">
    <name type="scientific">Novosphingobium pentaromativorans</name>
    <dbReference type="NCBI Taxonomy" id="205844"/>
    <lineage>
        <taxon>Bacteria</taxon>
        <taxon>Pseudomonadati</taxon>
        <taxon>Pseudomonadota</taxon>
        <taxon>Alphaproteobacteria</taxon>
        <taxon>Sphingomonadales</taxon>
        <taxon>Sphingomonadaceae</taxon>
        <taxon>Novosphingobium</taxon>
    </lineage>
</organism>